<keyword evidence="2" id="KW-1185">Reference proteome</keyword>
<comment type="caution">
    <text evidence="1">The sequence shown here is derived from an EMBL/GenBank/DDBJ whole genome shotgun (WGS) entry which is preliminary data.</text>
</comment>
<name>A0A7X6IA04_9BACT</name>
<dbReference type="Proteomes" id="UP000534783">
    <property type="component" value="Unassembled WGS sequence"/>
</dbReference>
<sequence>MNTKWTYPFVKEYLRFVRKAFEITRAGGRIKIRWSDSPMDLQAWRREFINALDRRITKYGGLDGRGRKFDPDWQLWMCRDRHRLEDIRKRIRVYQFETREMQRRYGHLLARRDNF</sequence>
<reference evidence="1 2" key="1">
    <citation type="journal article" date="2020" name="Nature">
        <title>Bacterial chemolithoautotrophy via manganese oxidation.</title>
        <authorList>
            <person name="Yu H."/>
            <person name="Leadbetter J.R."/>
        </authorList>
    </citation>
    <scope>NUCLEOTIDE SEQUENCE [LARGE SCALE GENOMIC DNA]</scope>
    <source>
        <strain evidence="1 2">Mn-1</strain>
    </source>
</reference>
<accession>A0A7X6IA04</accession>
<evidence type="ECO:0000313" key="1">
    <source>
        <dbReference type="EMBL" id="NKE70211.1"/>
    </source>
</evidence>
<evidence type="ECO:0000313" key="2">
    <source>
        <dbReference type="Proteomes" id="UP000534783"/>
    </source>
</evidence>
<dbReference type="EMBL" id="VTOW01000001">
    <property type="protein sequence ID" value="NKE70211.1"/>
    <property type="molecule type" value="Genomic_DNA"/>
</dbReference>
<protein>
    <submittedName>
        <fullName evidence="1">Uncharacterized protein</fullName>
    </submittedName>
</protein>
<gene>
    <name evidence="1" type="ORF">MNODULE_05565</name>
</gene>
<proteinExistence type="predicted"/>
<dbReference type="AlphaFoldDB" id="A0A7X6IA04"/>
<organism evidence="1 2">
    <name type="scientific">Candidatus Manganitrophus noduliformans</name>
    <dbReference type="NCBI Taxonomy" id="2606439"/>
    <lineage>
        <taxon>Bacteria</taxon>
        <taxon>Pseudomonadati</taxon>
        <taxon>Nitrospirota</taxon>
        <taxon>Nitrospiria</taxon>
        <taxon>Candidatus Troglogloeales</taxon>
        <taxon>Candidatus Manganitrophaceae</taxon>
        <taxon>Candidatus Manganitrophus</taxon>
    </lineage>
</organism>
<dbReference type="RefSeq" id="WP_168058476.1">
    <property type="nucleotide sequence ID" value="NZ_VTOW01000001.1"/>
</dbReference>